<accession>Q0RY08</accession>
<evidence type="ECO:0000313" key="2">
    <source>
        <dbReference type="EMBL" id="ABG99828.1"/>
    </source>
</evidence>
<geneLocation type="plasmid" evidence="2 3">
    <name>pRHL1</name>
</geneLocation>
<dbReference type="Proteomes" id="UP000008710">
    <property type="component" value="Plasmid pRHL1"/>
</dbReference>
<sequence>MAVGGDASAYESVRWRRKRRDEMAGGAFGLVGRGNRTAGDREDDLVRTPILIGSALGLGTGLVCTSLFAWWLSCPVHFYVGSYEPLGAEGSHWTMESVNPIPFSRLA</sequence>
<keyword evidence="2" id="KW-0614">Plasmid</keyword>
<proteinExistence type="predicted"/>
<keyword evidence="1" id="KW-1133">Transmembrane helix</keyword>
<reference evidence="3" key="1">
    <citation type="journal article" date="2006" name="Proc. Natl. Acad. Sci. U.S.A.">
        <title>The complete genome of Rhodococcus sp. RHA1 provides insights into a catabolic powerhouse.</title>
        <authorList>
            <person name="McLeod M.P."/>
            <person name="Warren R.L."/>
            <person name="Hsiao W.W.L."/>
            <person name="Araki N."/>
            <person name="Myhre M."/>
            <person name="Fernandes C."/>
            <person name="Miyazawa D."/>
            <person name="Wong W."/>
            <person name="Lillquist A.L."/>
            <person name="Wang D."/>
            <person name="Dosanjh M."/>
            <person name="Hara H."/>
            <person name="Petrescu A."/>
            <person name="Morin R.D."/>
            <person name="Yang G."/>
            <person name="Stott J.M."/>
            <person name="Schein J.E."/>
            <person name="Shin H."/>
            <person name="Smailus D."/>
            <person name="Siddiqui A.S."/>
            <person name="Marra M.A."/>
            <person name="Jones S.J.M."/>
            <person name="Holt R."/>
            <person name="Brinkman F.S.L."/>
            <person name="Miyauchi K."/>
            <person name="Fukuda M."/>
            <person name="Davies J.E."/>
            <person name="Mohn W.W."/>
            <person name="Eltis L.D."/>
        </authorList>
    </citation>
    <scope>NUCLEOTIDE SEQUENCE [LARGE SCALE GENOMIC DNA]</scope>
    <source>
        <strain evidence="3">RHA1</strain>
    </source>
</reference>
<keyword evidence="1" id="KW-0472">Membrane</keyword>
<dbReference type="HOGENOM" id="CLU_2208016_0_0_11"/>
<dbReference type="KEGG" id="rha:RHA1_ro08784"/>
<gene>
    <name evidence="2" type="ordered locus">RHA1_ro08784</name>
</gene>
<evidence type="ECO:0000256" key="1">
    <source>
        <dbReference type="SAM" id="Phobius"/>
    </source>
</evidence>
<keyword evidence="1" id="KW-0812">Transmembrane</keyword>
<name>Q0RY08_RHOJR</name>
<protein>
    <submittedName>
        <fullName evidence="2">Uncharacterized protein</fullName>
    </submittedName>
</protein>
<evidence type="ECO:0000313" key="3">
    <source>
        <dbReference type="Proteomes" id="UP000008710"/>
    </source>
</evidence>
<organism evidence="2 3">
    <name type="scientific">Rhodococcus jostii (strain RHA1)</name>
    <dbReference type="NCBI Taxonomy" id="101510"/>
    <lineage>
        <taxon>Bacteria</taxon>
        <taxon>Bacillati</taxon>
        <taxon>Actinomycetota</taxon>
        <taxon>Actinomycetes</taxon>
        <taxon>Mycobacteriales</taxon>
        <taxon>Nocardiaceae</taxon>
        <taxon>Rhodococcus</taxon>
    </lineage>
</organism>
<dbReference type="EMBL" id="CP000432">
    <property type="protein sequence ID" value="ABG99828.1"/>
    <property type="molecule type" value="Genomic_DNA"/>
</dbReference>
<dbReference type="AlphaFoldDB" id="Q0RY08"/>
<feature type="transmembrane region" description="Helical" evidence="1">
    <location>
        <begin position="50"/>
        <end position="72"/>
    </location>
</feature>